<feature type="region of interest" description="Disordered" evidence="1">
    <location>
        <begin position="210"/>
        <end position="273"/>
    </location>
</feature>
<organism evidence="2 3">
    <name type="scientific">Venturia effusa</name>
    <dbReference type="NCBI Taxonomy" id="50376"/>
    <lineage>
        <taxon>Eukaryota</taxon>
        <taxon>Fungi</taxon>
        <taxon>Dikarya</taxon>
        <taxon>Ascomycota</taxon>
        <taxon>Pezizomycotina</taxon>
        <taxon>Dothideomycetes</taxon>
        <taxon>Pleosporomycetidae</taxon>
        <taxon>Venturiales</taxon>
        <taxon>Venturiaceae</taxon>
        <taxon>Venturia</taxon>
    </lineage>
</organism>
<dbReference type="EMBL" id="CP042201">
    <property type="protein sequence ID" value="QDS77412.1"/>
    <property type="molecule type" value="Genomic_DNA"/>
</dbReference>
<evidence type="ECO:0000313" key="2">
    <source>
        <dbReference type="EMBL" id="QDS77412.1"/>
    </source>
</evidence>
<feature type="region of interest" description="Disordered" evidence="1">
    <location>
        <begin position="463"/>
        <end position="502"/>
    </location>
</feature>
<feature type="compositionally biased region" description="Low complexity" evidence="1">
    <location>
        <begin position="210"/>
        <end position="223"/>
    </location>
</feature>
<keyword evidence="3" id="KW-1185">Reference proteome</keyword>
<feature type="compositionally biased region" description="Basic and acidic residues" evidence="1">
    <location>
        <begin position="472"/>
        <end position="487"/>
    </location>
</feature>
<gene>
    <name evidence="2" type="ORF">FKW77_006359</name>
</gene>
<dbReference type="InterPro" id="IPR034443">
    <property type="entry name" value="PB1A10.08"/>
</dbReference>
<dbReference type="PANTHER" id="PTHR42051">
    <property type="entry name" value="MEIOTICALLY UP-REGULATED PROTEIN PB1A10.08"/>
    <property type="match status" value="1"/>
</dbReference>
<accession>A0A517LP45</accession>
<protein>
    <submittedName>
        <fullName evidence="2">Uncharacterized protein</fullName>
    </submittedName>
</protein>
<feature type="region of interest" description="Disordered" evidence="1">
    <location>
        <begin position="1"/>
        <end position="117"/>
    </location>
</feature>
<dbReference type="Proteomes" id="UP000316270">
    <property type="component" value="Chromosome 17"/>
</dbReference>
<feature type="compositionally biased region" description="Polar residues" evidence="1">
    <location>
        <begin position="224"/>
        <end position="237"/>
    </location>
</feature>
<dbReference type="AlphaFoldDB" id="A0A517LP45"/>
<dbReference type="PANTHER" id="PTHR42051:SF1">
    <property type="entry name" value="MEIOTICALLY UP-REGULATED PROTEIN PB1A10.08"/>
    <property type="match status" value="1"/>
</dbReference>
<evidence type="ECO:0000256" key="1">
    <source>
        <dbReference type="SAM" id="MobiDB-lite"/>
    </source>
</evidence>
<reference evidence="2 3" key="1">
    <citation type="submission" date="2019-07" db="EMBL/GenBank/DDBJ databases">
        <title>Finished genome of Venturia effusa.</title>
        <authorList>
            <person name="Young C.A."/>
            <person name="Cox M.P."/>
            <person name="Ganley A.R.D."/>
            <person name="David W.J."/>
        </authorList>
    </citation>
    <scope>NUCLEOTIDE SEQUENCE [LARGE SCALE GENOMIC DNA]</scope>
    <source>
        <strain evidence="3">albino</strain>
    </source>
</reference>
<name>A0A517LP45_9PEZI</name>
<feature type="compositionally biased region" description="Low complexity" evidence="1">
    <location>
        <begin position="42"/>
        <end position="64"/>
    </location>
</feature>
<feature type="compositionally biased region" description="Low complexity" evidence="1">
    <location>
        <begin position="78"/>
        <end position="93"/>
    </location>
</feature>
<proteinExistence type="predicted"/>
<sequence>MMVPRSFLFQVSPGARPKSSSPSSERKERKVIGVSPVKAIRTPNTTANPSLPTPSPNTSTPTEPVRIPSSSAPMLVQPRTHASSRRPSPSPHTQTVMARGQHGYRRHQSPDAHDASALPPAVAALLAVTAIPPPRGLARRRNQTNRKVTIDELVHEWRLEGTSPSSSESFRTPLDILLEPADDEDDDCLADIEDEKDSDLLSCRSVSSDSLASSAPSLDPSRSTASTCSNGPSTPSLRSRRSSAMKAERVASPPIERCDDHPLRPSSANDSDDTIVSHQFAQQFKETIKKKSSLKSNLTASLNALKSAAKSFSNFTATSIPADDMLARSLFSPRFASEMRPKDIDGLADPALRRYLNPVQGVQPPPLSLDDFSSQFQQALAQPADDEPAPMIQMQTYSRSRGRHSKSGKNDPAPVAEKAAMLAQILPAVRQREPRENSDFLRVVVLELNMRRIGKLDMKSPGRARVWLPPRKNNEVDPDRSRRKDTVPIRWRSTSAADFEKR</sequence>
<evidence type="ECO:0000313" key="3">
    <source>
        <dbReference type="Proteomes" id="UP000316270"/>
    </source>
</evidence>
<dbReference type="OrthoDB" id="4181307at2759"/>